<reference evidence="2 3" key="1">
    <citation type="submission" date="2023-09" db="EMBL/GenBank/DDBJ databases">
        <title>Complete Genome and Methylome dissection of Bacillus brevis NEB573 original source of BbsI restriction endonuclease.</title>
        <authorList>
            <person name="Fomenkov A."/>
            <person name="Roberts R.D."/>
        </authorList>
    </citation>
    <scope>NUCLEOTIDE SEQUENCE [LARGE SCALE GENOMIC DNA]</scope>
    <source>
        <strain evidence="2 3">NEB573</strain>
    </source>
</reference>
<dbReference type="RefSeq" id="WP_310764206.1">
    <property type="nucleotide sequence ID" value="NZ_CP134050.1"/>
</dbReference>
<keyword evidence="2" id="KW-0808">Transferase</keyword>
<keyword evidence="3" id="KW-1185">Reference proteome</keyword>
<evidence type="ECO:0000313" key="3">
    <source>
        <dbReference type="Proteomes" id="UP001256827"/>
    </source>
</evidence>
<evidence type="ECO:0000259" key="1">
    <source>
        <dbReference type="PROSITE" id="PS51186"/>
    </source>
</evidence>
<feature type="domain" description="N-acetyltransferase" evidence="1">
    <location>
        <begin position="3"/>
        <end position="157"/>
    </location>
</feature>
<accession>A0ABY9SY65</accession>
<dbReference type="Proteomes" id="UP001256827">
    <property type="component" value="Chromosome"/>
</dbReference>
<protein>
    <submittedName>
        <fullName evidence="2">GNAT family protein</fullName>
        <ecNumber evidence="2">2.-.-.-</ecNumber>
    </submittedName>
</protein>
<dbReference type="EC" id="2.-.-.-" evidence="2"/>
<dbReference type="PANTHER" id="PTHR43415">
    <property type="entry name" value="SPERMIDINE N(1)-ACETYLTRANSFERASE"/>
    <property type="match status" value="1"/>
</dbReference>
<organism evidence="2 3">
    <name type="scientific">Brevibacillus brevis</name>
    <name type="common">Bacillus brevis</name>
    <dbReference type="NCBI Taxonomy" id="1393"/>
    <lineage>
        <taxon>Bacteria</taxon>
        <taxon>Bacillati</taxon>
        <taxon>Bacillota</taxon>
        <taxon>Bacilli</taxon>
        <taxon>Bacillales</taxon>
        <taxon>Paenibacillaceae</taxon>
        <taxon>Brevibacillus</taxon>
    </lineage>
</organism>
<dbReference type="GO" id="GO:0016740">
    <property type="term" value="F:transferase activity"/>
    <property type="evidence" value="ECO:0007669"/>
    <property type="project" value="UniProtKB-KW"/>
</dbReference>
<proteinExistence type="predicted"/>
<sequence length="162" mass="18466">MTMHLRPTTEADLPFVYGLEHAADNSPYLLPWPIERHQKALADPDIRHWIAEHTKTGQPVGYVILAGLAQSHDSIELMRITLAVKGKGYGREILRQIKQWAFTDQGANRLWLDVKETNERALHLYQSEGFRIEGTLRECLKTGAGYESLIVLSMLAREYRPG</sequence>
<dbReference type="Gene3D" id="3.40.630.30">
    <property type="match status" value="1"/>
</dbReference>
<dbReference type="Pfam" id="PF00583">
    <property type="entry name" value="Acetyltransf_1"/>
    <property type="match status" value="1"/>
</dbReference>
<gene>
    <name evidence="2" type="ORF">RGB73_18350</name>
</gene>
<dbReference type="InterPro" id="IPR016181">
    <property type="entry name" value="Acyl_CoA_acyltransferase"/>
</dbReference>
<dbReference type="InterPro" id="IPR000182">
    <property type="entry name" value="GNAT_dom"/>
</dbReference>
<dbReference type="PANTHER" id="PTHR43415:SF3">
    <property type="entry name" value="GNAT-FAMILY ACETYLTRANSFERASE"/>
    <property type="match status" value="1"/>
</dbReference>
<dbReference type="PROSITE" id="PS51186">
    <property type="entry name" value="GNAT"/>
    <property type="match status" value="1"/>
</dbReference>
<dbReference type="EMBL" id="CP134050">
    <property type="protein sequence ID" value="WNC12686.1"/>
    <property type="molecule type" value="Genomic_DNA"/>
</dbReference>
<name>A0ABY9SY65_BREBE</name>
<dbReference type="CDD" id="cd04301">
    <property type="entry name" value="NAT_SF"/>
    <property type="match status" value="1"/>
</dbReference>
<dbReference type="SUPFAM" id="SSF55729">
    <property type="entry name" value="Acyl-CoA N-acyltransferases (Nat)"/>
    <property type="match status" value="1"/>
</dbReference>
<evidence type="ECO:0000313" key="2">
    <source>
        <dbReference type="EMBL" id="WNC12686.1"/>
    </source>
</evidence>